<dbReference type="OrthoDB" id="19768at2759"/>
<evidence type="ECO:0000313" key="3">
    <source>
        <dbReference type="EMBL" id="KAJ8445256.1"/>
    </source>
</evidence>
<name>A0A9Q1KIZ0_9CARY</name>
<feature type="domain" description="Myb-like" evidence="2">
    <location>
        <begin position="49"/>
        <end position="102"/>
    </location>
</feature>
<organism evidence="3 4">
    <name type="scientific">Carnegiea gigantea</name>
    <dbReference type="NCBI Taxonomy" id="171969"/>
    <lineage>
        <taxon>Eukaryota</taxon>
        <taxon>Viridiplantae</taxon>
        <taxon>Streptophyta</taxon>
        <taxon>Embryophyta</taxon>
        <taxon>Tracheophyta</taxon>
        <taxon>Spermatophyta</taxon>
        <taxon>Magnoliopsida</taxon>
        <taxon>eudicotyledons</taxon>
        <taxon>Gunneridae</taxon>
        <taxon>Pentapetalae</taxon>
        <taxon>Caryophyllales</taxon>
        <taxon>Cactineae</taxon>
        <taxon>Cactaceae</taxon>
        <taxon>Cactoideae</taxon>
        <taxon>Echinocereeae</taxon>
        <taxon>Carnegiea</taxon>
    </lineage>
</organism>
<sequence>MGASSNPSGNHLQDQASFNGGGAPSTSNGNSGPGHPASSASGMKHNPGISPDWTAEEQAILDEGLVKYASNANLTCYAKIAMQLPNKTVRDVALRARWMNRKEIGKRRKEDHSKKNKEKRERVNDSSSKSSHLPSRPTGQSYPAPPVSLDNDDGIPYKAIGGPTGELLEQNTKFFQQISANFTSFQIQDNISLFCQARDNLIKIMNSMNDTPEIMKQMPPLPVKLNKELANTILPQPSHQMRQ</sequence>
<proteinExistence type="predicted"/>
<evidence type="ECO:0000313" key="4">
    <source>
        <dbReference type="Proteomes" id="UP001153076"/>
    </source>
</evidence>
<protein>
    <recommendedName>
        <fullName evidence="2">Myb-like domain-containing protein</fullName>
    </recommendedName>
</protein>
<dbReference type="SUPFAM" id="SSF46689">
    <property type="entry name" value="Homeodomain-like"/>
    <property type="match status" value="1"/>
</dbReference>
<dbReference type="PANTHER" id="PTHR14000">
    <property type="entry name" value="FINGER CCCH DOMAIN PROTEIN, PUTATIVE (DUF3755)-RELATED"/>
    <property type="match status" value="1"/>
</dbReference>
<gene>
    <name evidence="3" type="ORF">Cgig2_024462</name>
</gene>
<keyword evidence="4" id="KW-1185">Reference proteome</keyword>
<dbReference type="InterPro" id="IPR001005">
    <property type="entry name" value="SANT/Myb"/>
</dbReference>
<reference evidence="3" key="1">
    <citation type="submission" date="2022-04" db="EMBL/GenBank/DDBJ databases">
        <title>Carnegiea gigantea Genome sequencing and assembly v2.</title>
        <authorList>
            <person name="Copetti D."/>
            <person name="Sanderson M.J."/>
            <person name="Burquez A."/>
            <person name="Wojciechowski M.F."/>
        </authorList>
    </citation>
    <scope>NUCLEOTIDE SEQUENCE</scope>
    <source>
        <strain evidence="3">SGP5-SGP5p</strain>
        <tissue evidence="3">Aerial part</tissue>
    </source>
</reference>
<dbReference type="InterPro" id="IPR009057">
    <property type="entry name" value="Homeodomain-like_sf"/>
</dbReference>
<dbReference type="AlphaFoldDB" id="A0A9Q1KIZ0"/>
<feature type="compositionally biased region" description="Basic and acidic residues" evidence="1">
    <location>
        <begin position="103"/>
        <end position="124"/>
    </location>
</feature>
<dbReference type="Proteomes" id="UP001153076">
    <property type="component" value="Unassembled WGS sequence"/>
</dbReference>
<dbReference type="SMART" id="SM00717">
    <property type="entry name" value="SANT"/>
    <property type="match status" value="1"/>
</dbReference>
<dbReference type="Gene3D" id="1.10.10.60">
    <property type="entry name" value="Homeodomain-like"/>
    <property type="match status" value="1"/>
</dbReference>
<dbReference type="InterPro" id="IPR022228">
    <property type="entry name" value="DUF3755"/>
</dbReference>
<dbReference type="PANTHER" id="PTHR14000:SF1">
    <property type="entry name" value="HISTONE H2A DEUBIQUITINASE (DUF3755)"/>
    <property type="match status" value="1"/>
</dbReference>
<feature type="compositionally biased region" description="Low complexity" evidence="1">
    <location>
        <begin position="27"/>
        <end position="42"/>
    </location>
</feature>
<dbReference type="Pfam" id="PF12579">
    <property type="entry name" value="DUF3755"/>
    <property type="match status" value="1"/>
</dbReference>
<evidence type="ECO:0000256" key="1">
    <source>
        <dbReference type="SAM" id="MobiDB-lite"/>
    </source>
</evidence>
<feature type="region of interest" description="Disordered" evidence="1">
    <location>
        <begin position="103"/>
        <end position="162"/>
    </location>
</feature>
<feature type="compositionally biased region" description="Polar residues" evidence="1">
    <location>
        <begin position="1"/>
        <end position="18"/>
    </location>
</feature>
<comment type="caution">
    <text evidence="3">The sequence shown here is derived from an EMBL/GenBank/DDBJ whole genome shotgun (WGS) entry which is preliminary data.</text>
</comment>
<evidence type="ECO:0000259" key="2">
    <source>
        <dbReference type="SMART" id="SM00717"/>
    </source>
</evidence>
<dbReference type="EMBL" id="JAKOGI010000079">
    <property type="protein sequence ID" value="KAJ8445256.1"/>
    <property type="molecule type" value="Genomic_DNA"/>
</dbReference>
<dbReference type="CDD" id="cd00167">
    <property type="entry name" value="SANT"/>
    <property type="match status" value="1"/>
</dbReference>
<feature type="region of interest" description="Disordered" evidence="1">
    <location>
        <begin position="1"/>
        <end position="51"/>
    </location>
</feature>
<accession>A0A9Q1KIZ0</accession>